<evidence type="ECO:0008006" key="3">
    <source>
        <dbReference type="Google" id="ProtNLM"/>
    </source>
</evidence>
<gene>
    <name evidence="1" type="ORF">F0225_13945</name>
</gene>
<organism evidence="1 2">
    <name type="scientific">Vibrio pectenicida</name>
    <dbReference type="NCBI Taxonomy" id="62763"/>
    <lineage>
        <taxon>Bacteria</taxon>
        <taxon>Pseudomonadati</taxon>
        <taxon>Pseudomonadota</taxon>
        <taxon>Gammaproteobacteria</taxon>
        <taxon>Vibrionales</taxon>
        <taxon>Vibrionaceae</taxon>
        <taxon>Vibrio</taxon>
    </lineage>
</organism>
<sequence>MGVQARREVAGRGINNVNEETISLAKFKPRALQKKNKDGNWGVSSQKVYIPTIGKCKEKGTTDNKSIMFGLCESEMLNSLNNMKEDAKLGKLKYTLASTSQNCSAMAARMLISGGSENFIKFENSYITEDPNSIHRYAKQVQDKIDELNFFREIVNDCKCNLLKEDDLRLKWKAFNDSSLNNLKKDCSKLKVDANKNNVINRSELIGLIKCNISCQINTILDYSNENIEINNK</sequence>
<accession>A0A7Y4A0R9</accession>
<dbReference type="InterPro" id="IPR018247">
    <property type="entry name" value="EF_Hand_1_Ca_BS"/>
</dbReference>
<dbReference type="PROSITE" id="PS00018">
    <property type="entry name" value="EF_HAND_1"/>
    <property type="match status" value="1"/>
</dbReference>
<dbReference type="Proteomes" id="UP000565719">
    <property type="component" value="Unassembled WGS sequence"/>
</dbReference>
<proteinExistence type="predicted"/>
<protein>
    <recommendedName>
        <fullName evidence="3">EF-hand domain-containing protein</fullName>
    </recommendedName>
</protein>
<dbReference type="EMBL" id="VTXC01000039">
    <property type="protein sequence ID" value="NOH72433.1"/>
    <property type="molecule type" value="Genomic_DNA"/>
</dbReference>
<reference evidence="1 2" key="1">
    <citation type="submission" date="2019-09" db="EMBL/GenBank/DDBJ databases">
        <title>Draft genome sequencing and comparative genomics of hatchery-associated Vibrios.</title>
        <authorList>
            <person name="Kehlet-Delgado H."/>
            <person name="Mueller R.S."/>
        </authorList>
    </citation>
    <scope>NUCLEOTIDE SEQUENCE [LARGE SCALE GENOMIC DNA]</scope>
    <source>
        <strain evidence="1 2">99-46-Y</strain>
    </source>
</reference>
<dbReference type="RefSeq" id="WP_171361579.1">
    <property type="nucleotide sequence ID" value="NZ_VTXC01000039.1"/>
</dbReference>
<evidence type="ECO:0000313" key="1">
    <source>
        <dbReference type="EMBL" id="NOH72433.1"/>
    </source>
</evidence>
<dbReference type="AlphaFoldDB" id="A0A7Y4A0R9"/>
<evidence type="ECO:0000313" key="2">
    <source>
        <dbReference type="Proteomes" id="UP000565719"/>
    </source>
</evidence>
<comment type="caution">
    <text evidence="1">The sequence shown here is derived from an EMBL/GenBank/DDBJ whole genome shotgun (WGS) entry which is preliminary data.</text>
</comment>
<name>A0A7Y4A0R9_9VIBR</name>